<proteinExistence type="predicted"/>
<evidence type="ECO:0000256" key="8">
    <source>
        <dbReference type="ARBA" id="ARBA00023242"/>
    </source>
</evidence>
<dbReference type="PANTHER" id="PTHR48092">
    <property type="entry name" value="KNIRPS-RELATED PROTEIN-RELATED"/>
    <property type="match status" value="1"/>
</dbReference>
<dbReference type="WBParaSite" id="DME_0000070401-mRNA-1">
    <property type="protein sequence ID" value="DME_0000070401-mRNA-1"/>
    <property type="gene ID" value="DME_0000070401"/>
</dbReference>
<evidence type="ECO:0000256" key="4">
    <source>
        <dbReference type="ARBA" id="ARBA00023015"/>
    </source>
</evidence>
<reference evidence="10 12" key="2">
    <citation type="submission" date="2018-11" db="EMBL/GenBank/DDBJ databases">
        <authorList>
            <consortium name="Pathogen Informatics"/>
        </authorList>
    </citation>
    <scope>NUCLEOTIDE SEQUENCE [LARGE SCALE GENOMIC DNA]</scope>
</reference>
<dbReference type="PROSITE" id="PS51030">
    <property type="entry name" value="NUCLEAR_REC_DBD_2"/>
    <property type="match status" value="1"/>
</dbReference>
<dbReference type="InterPro" id="IPR050200">
    <property type="entry name" value="Nuclear_hormone_rcpt_NR3"/>
</dbReference>
<protein>
    <submittedName>
        <fullName evidence="13">Nuclear receptor domain-containing protein</fullName>
    </submittedName>
</protein>
<dbReference type="InterPro" id="IPR001628">
    <property type="entry name" value="Znf_hrmn_rcpt"/>
</dbReference>
<evidence type="ECO:0000256" key="1">
    <source>
        <dbReference type="ARBA" id="ARBA00022723"/>
    </source>
</evidence>
<dbReference type="AlphaFoldDB" id="A0A0N4U229"/>
<dbReference type="GO" id="GO:0008270">
    <property type="term" value="F:zinc ion binding"/>
    <property type="evidence" value="ECO:0007669"/>
    <property type="project" value="UniProtKB-KW"/>
</dbReference>
<keyword evidence="4" id="KW-0805">Transcription regulation</keyword>
<accession>A0A0N4U229</accession>
<keyword evidence="2" id="KW-0863">Zinc-finger</keyword>
<keyword evidence="6" id="KW-0804">Transcription</keyword>
<dbReference type="InterPro" id="IPR013088">
    <property type="entry name" value="Znf_NHR/GATA"/>
</dbReference>
<dbReference type="Gene3D" id="3.30.50.10">
    <property type="entry name" value="Erythroid Transcription Factor GATA-1, subunit A"/>
    <property type="match status" value="1"/>
</dbReference>
<dbReference type="Proteomes" id="UP000038040">
    <property type="component" value="Unplaced"/>
</dbReference>
<dbReference type="GO" id="GO:0043565">
    <property type="term" value="F:sequence-specific DNA binding"/>
    <property type="evidence" value="ECO:0007669"/>
    <property type="project" value="InterPro"/>
</dbReference>
<evidence type="ECO:0000313" key="11">
    <source>
        <dbReference type="Proteomes" id="UP000038040"/>
    </source>
</evidence>
<keyword evidence="12" id="KW-1185">Reference proteome</keyword>
<gene>
    <name evidence="10" type="ORF">DME_LOCUS5064</name>
</gene>
<dbReference type="PRINTS" id="PR00047">
    <property type="entry name" value="STROIDFINGER"/>
</dbReference>
<reference evidence="13" key="1">
    <citation type="submission" date="2017-02" db="UniProtKB">
        <authorList>
            <consortium name="WormBaseParasite"/>
        </authorList>
    </citation>
    <scope>IDENTIFICATION</scope>
</reference>
<keyword evidence="3" id="KW-0862">Zinc</keyword>
<evidence type="ECO:0000313" key="12">
    <source>
        <dbReference type="Proteomes" id="UP000274756"/>
    </source>
</evidence>
<evidence type="ECO:0000256" key="2">
    <source>
        <dbReference type="ARBA" id="ARBA00022771"/>
    </source>
</evidence>
<organism evidence="11 13">
    <name type="scientific">Dracunculus medinensis</name>
    <name type="common">Guinea worm</name>
    <dbReference type="NCBI Taxonomy" id="318479"/>
    <lineage>
        <taxon>Eukaryota</taxon>
        <taxon>Metazoa</taxon>
        <taxon>Ecdysozoa</taxon>
        <taxon>Nematoda</taxon>
        <taxon>Chromadorea</taxon>
        <taxon>Rhabditida</taxon>
        <taxon>Spirurina</taxon>
        <taxon>Dracunculoidea</taxon>
        <taxon>Dracunculidae</taxon>
        <taxon>Dracunculus</taxon>
    </lineage>
</organism>
<keyword evidence="5" id="KW-0238">DNA-binding</keyword>
<keyword evidence="7" id="KW-0675">Receptor</keyword>
<evidence type="ECO:0000259" key="9">
    <source>
        <dbReference type="PROSITE" id="PS51030"/>
    </source>
</evidence>
<keyword evidence="8" id="KW-0539">Nucleus</keyword>
<evidence type="ECO:0000313" key="13">
    <source>
        <dbReference type="WBParaSite" id="DME_0000070401-mRNA-1"/>
    </source>
</evidence>
<dbReference type="SUPFAM" id="SSF57716">
    <property type="entry name" value="Glucocorticoid receptor-like (DNA-binding domain)"/>
    <property type="match status" value="1"/>
</dbReference>
<dbReference type="OrthoDB" id="6081310at2759"/>
<dbReference type="EMBL" id="UYYG01001151">
    <property type="protein sequence ID" value="VDN55091.1"/>
    <property type="molecule type" value="Genomic_DNA"/>
</dbReference>
<sequence>MSSGDFEISLGEDHMAELMRELAEYDLDEIMNELYAGVCTLTDEQCSAPNAGENDPICAVCGDHATGHHYGVLSCESCKASL</sequence>
<dbReference type="Pfam" id="PF00105">
    <property type="entry name" value="zf-C4"/>
    <property type="match status" value="1"/>
</dbReference>
<name>A0A0N4U229_DRAME</name>
<keyword evidence="1" id="KW-0479">Metal-binding</keyword>
<evidence type="ECO:0000256" key="5">
    <source>
        <dbReference type="ARBA" id="ARBA00023125"/>
    </source>
</evidence>
<evidence type="ECO:0000256" key="7">
    <source>
        <dbReference type="ARBA" id="ARBA00023170"/>
    </source>
</evidence>
<dbReference type="Proteomes" id="UP000274756">
    <property type="component" value="Unassembled WGS sequence"/>
</dbReference>
<feature type="domain" description="Nuclear receptor" evidence="9">
    <location>
        <begin position="55"/>
        <end position="82"/>
    </location>
</feature>
<evidence type="ECO:0000256" key="3">
    <source>
        <dbReference type="ARBA" id="ARBA00022833"/>
    </source>
</evidence>
<dbReference type="GO" id="GO:0003700">
    <property type="term" value="F:DNA-binding transcription factor activity"/>
    <property type="evidence" value="ECO:0007669"/>
    <property type="project" value="InterPro"/>
</dbReference>
<evidence type="ECO:0000313" key="10">
    <source>
        <dbReference type="EMBL" id="VDN55091.1"/>
    </source>
</evidence>
<evidence type="ECO:0000256" key="6">
    <source>
        <dbReference type="ARBA" id="ARBA00023163"/>
    </source>
</evidence>